<keyword evidence="3" id="KW-0378">Hydrolase</keyword>
<keyword evidence="3" id="KW-0347">Helicase</keyword>
<dbReference type="GO" id="GO:0004386">
    <property type="term" value="F:helicase activity"/>
    <property type="evidence" value="ECO:0007669"/>
    <property type="project" value="UniProtKB-KW"/>
</dbReference>
<reference evidence="3" key="1">
    <citation type="journal article" date="2012" name="PLoS ONE">
        <title>Gene sets for utilization of primary and secondary nutrition supplies in the distal gut of endangered iberian lynx.</title>
        <authorList>
            <person name="Alcaide M."/>
            <person name="Messina E."/>
            <person name="Richter M."/>
            <person name="Bargiela R."/>
            <person name="Peplies J."/>
            <person name="Huws S.A."/>
            <person name="Newbold C.J."/>
            <person name="Golyshin P.N."/>
            <person name="Simon M.A."/>
            <person name="Lopez G."/>
            <person name="Yakimov M.M."/>
            <person name="Ferrer M."/>
        </authorList>
    </citation>
    <scope>NUCLEOTIDE SEQUENCE</scope>
</reference>
<evidence type="ECO:0000313" key="3">
    <source>
        <dbReference type="EMBL" id="EJW93529.1"/>
    </source>
</evidence>
<dbReference type="AlphaFoldDB" id="J9G1W2"/>
<proteinExistence type="predicted"/>
<dbReference type="EMBL" id="AMCI01006916">
    <property type="protein sequence ID" value="EJW93529.1"/>
    <property type="molecule type" value="Genomic_DNA"/>
</dbReference>
<dbReference type="InterPro" id="IPR010994">
    <property type="entry name" value="RuvA_2-like"/>
</dbReference>
<dbReference type="Pfam" id="PF23139">
    <property type="entry name" value="OB_YrrC"/>
    <property type="match status" value="1"/>
</dbReference>
<feature type="domain" description="ATP-dependent RecD2 DNA helicase-like helix-hairpin-helix" evidence="1">
    <location>
        <begin position="140"/>
        <end position="176"/>
    </location>
</feature>
<accession>J9G1W2</accession>
<dbReference type="InterPro" id="IPR029493">
    <property type="entry name" value="RecD2-like_HHH"/>
</dbReference>
<dbReference type="Pfam" id="PF14490">
    <property type="entry name" value="HHH_RecD2"/>
    <property type="match status" value="2"/>
</dbReference>
<evidence type="ECO:0000259" key="1">
    <source>
        <dbReference type="Pfam" id="PF14490"/>
    </source>
</evidence>
<dbReference type="SUPFAM" id="SSF47781">
    <property type="entry name" value="RuvA domain 2-like"/>
    <property type="match status" value="1"/>
</dbReference>
<gene>
    <name evidence="3" type="ORF">EVA_18364</name>
</gene>
<sequence length="176" mass="20051">MEETVEGYVDHIIFRNSENGYTVACLIVDGEELTCVGTFQTLSEGETIRCKGRYVEHPSYGHQFSIYSYETVIPQDSDAIERYLGSGAIKGIGAALAARIVRKFGEDTLRIIDEEPERLSEVKGISDRKAREIAEQVEEKADMRKAMMFLQKYGISQSLGIKIYQKYKQDMYRVLQ</sequence>
<name>J9G1W2_9ZZZZ</name>
<keyword evidence="3" id="KW-0547">Nucleotide-binding</keyword>
<dbReference type="Gene3D" id="1.10.150.20">
    <property type="entry name" value="5' to 3' exonuclease, C-terminal subdomain"/>
    <property type="match status" value="1"/>
</dbReference>
<evidence type="ECO:0000259" key="2">
    <source>
        <dbReference type="Pfam" id="PF23139"/>
    </source>
</evidence>
<feature type="domain" description="ATP-dependent RecD2 DNA helicase-like helix-hairpin-helix" evidence="1">
    <location>
        <begin position="91"/>
        <end position="138"/>
    </location>
</feature>
<comment type="caution">
    <text evidence="3">The sequence shown here is derived from an EMBL/GenBank/DDBJ whole genome shotgun (WGS) entry which is preliminary data.</text>
</comment>
<feature type="domain" description="ATP-dependent RecD2 DNA helicase OB-fold" evidence="2">
    <location>
        <begin position="3"/>
        <end position="74"/>
    </location>
</feature>
<dbReference type="InterPro" id="IPR055446">
    <property type="entry name" value="RecD2_N_OB"/>
</dbReference>
<organism evidence="3">
    <name type="scientific">gut metagenome</name>
    <dbReference type="NCBI Taxonomy" id="749906"/>
    <lineage>
        <taxon>unclassified sequences</taxon>
        <taxon>metagenomes</taxon>
        <taxon>organismal metagenomes</taxon>
    </lineage>
</organism>
<protein>
    <submittedName>
        <fullName evidence="3">Helicase, RecD/TraA family</fullName>
    </submittedName>
</protein>
<keyword evidence="3" id="KW-0067">ATP-binding</keyword>
<feature type="non-terminal residue" evidence="3">
    <location>
        <position position="176"/>
    </location>
</feature>